<evidence type="ECO:0000256" key="1">
    <source>
        <dbReference type="SAM" id="MobiDB-lite"/>
    </source>
</evidence>
<reference evidence="2" key="1">
    <citation type="submission" date="2016-03" db="EMBL/GenBank/DDBJ databases">
        <title>Mechanisms controlling the formation of the plant cell surface in tip-growing cells are functionally conserved among land plants.</title>
        <authorList>
            <person name="Honkanen S."/>
            <person name="Jones V.A."/>
            <person name="Morieri G."/>
            <person name="Champion C."/>
            <person name="Hetherington A.J."/>
            <person name="Kelly S."/>
            <person name="Saint-Marcoux D."/>
            <person name="Proust H."/>
            <person name="Prescott H."/>
            <person name="Dolan L."/>
        </authorList>
    </citation>
    <scope>NUCLEOTIDE SEQUENCE [LARGE SCALE GENOMIC DNA]</scope>
    <source>
        <tissue evidence="2">Whole gametophyte</tissue>
    </source>
</reference>
<accession>A0A176WD49</accession>
<keyword evidence="3" id="KW-1185">Reference proteome</keyword>
<sequence>MVPFVLSDLARNESPKYSGLTDVVTPHSIGKSIGYKNIVYGVRRMIPIGDQMKALLIFDLQEEKWKALLEKFEKDKPGCLQIAAYEGHVCLLVMDWFPLDELFDGRSYSGAFLRHPMVRAMDGALIGRTRELWEGEEGKPFLLYAAGGSDAFFVFTQQYNERGVAKYSARLGLLFFLPDPPFRDAHDFRSPRIPQYLQDPWCAIIPTPRVSAEHEWITQPRRVPQEEVLEAPRGEAAPEGQAGGEEVSEGSGNEEAVEFPGEEWQLLELQERSIS</sequence>
<evidence type="ECO:0000313" key="2">
    <source>
        <dbReference type="EMBL" id="OAE30302.1"/>
    </source>
</evidence>
<comment type="caution">
    <text evidence="2">The sequence shown here is derived from an EMBL/GenBank/DDBJ whole genome shotgun (WGS) entry which is preliminary data.</text>
</comment>
<protein>
    <submittedName>
        <fullName evidence="2">Uncharacterized protein</fullName>
    </submittedName>
</protein>
<dbReference type="AlphaFoldDB" id="A0A176WD49"/>
<feature type="region of interest" description="Disordered" evidence="1">
    <location>
        <begin position="221"/>
        <end position="262"/>
    </location>
</feature>
<name>A0A176WD49_MARPO</name>
<dbReference type="EMBL" id="LVLJ01001341">
    <property type="protein sequence ID" value="OAE30302.1"/>
    <property type="molecule type" value="Genomic_DNA"/>
</dbReference>
<proteinExistence type="predicted"/>
<dbReference type="Proteomes" id="UP000077202">
    <property type="component" value="Unassembled WGS sequence"/>
</dbReference>
<evidence type="ECO:0000313" key="3">
    <source>
        <dbReference type="Proteomes" id="UP000077202"/>
    </source>
</evidence>
<gene>
    <name evidence="2" type="ORF">AXG93_4201s1000</name>
</gene>
<organism evidence="2 3">
    <name type="scientific">Marchantia polymorpha subsp. ruderalis</name>
    <dbReference type="NCBI Taxonomy" id="1480154"/>
    <lineage>
        <taxon>Eukaryota</taxon>
        <taxon>Viridiplantae</taxon>
        <taxon>Streptophyta</taxon>
        <taxon>Embryophyta</taxon>
        <taxon>Marchantiophyta</taxon>
        <taxon>Marchantiopsida</taxon>
        <taxon>Marchantiidae</taxon>
        <taxon>Marchantiales</taxon>
        <taxon>Marchantiaceae</taxon>
        <taxon>Marchantia</taxon>
    </lineage>
</organism>